<dbReference type="SUPFAM" id="SSF55729">
    <property type="entry name" value="Acyl-CoA N-acyltransferases (Nat)"/>
    <property type="match status" value="1"/>
</dbReference>
<feature type="domain" description="N-acetyltransferase" evidence="1">
    <location>
        <begin position="13"/>
        <end position="169"/>
    </location>
</feature>
<dbReference type="Gene3D" id="3.40.630.30">
    <property type="match status" value="1"/>
</dbReference>
<proteinExistence type="predicted"/>
<sequence>MNYLLENQETNRLVFRKLNPSDFENWLPYHNDTEAIEFYNNGKAPEEACKQWFDEQFLRYEQQSGGLNVLIDKKSKAIIGQCGLEPDANDPNKVVLRFALLPKFRDKGYAEEALQLCIKTAFDTMKIKALFAYVSPADQEREDIFSELGMEWEDTDIVNHTIVNIFKIKK</sequence>
<dbReference type="InterPro" id="IPR016181">
    <property type="entry name" value="Acyl_CoA_acyltransferase"/>
</dbReference>
<dbReference type="PROSITE" id="PS51186">
    <property type="entry name" value="GNAT"/>
    <property type="match status" value="1"/>
</dbReference>
<comment type="caution">
    <text evidence="2">The sequence shown here is derived from an EMBL/GenBank/DDBJ whole genome shotgun (WGS) entry which is preliminary data.</text>
</comment>
<dbReference type="Pfam" id="PF13302">
    <property type="entry name" value="Acetyltransf_3"/>
    <property type="match status" value="1"/>
</dbReference>
<reference evidence="2 3" key="1">
    <citation type="submission" date="2019-04" db="EMBL/GenBank/DDBJ databases">
        <title>Flavobacterium sp. nov. isolated from construction timber.</title>
        <authorList>
            <person name="Lin S.-Y."/>
            <person name="Chang C.-T."/>
            <person name="Young C.-C."/>
        </authorList>
    </citation>
    <scope>NUCLEOTIDE SEQUENCE [LARGE SCALE GENOMIC DNA]</scope>
    <source>
        <strain evidence="2 3">CC-CTC003</strain>
    </source>
</reference>
<dbReference type="InterPro" id="IPR051531">
    <property type="entry name" value="N-acetyltransferase"/>
</dbReference>
<dbReference type="InterPro" id="IPR000182">
    <property type="entry name" value="GNAT_dom"/>
</dbReference>
<dbReference type="CDD" id="cd04301">
    <property type="entry name" value="NAT_SF"/>
    <property type="match status" value="1"/>
</dbReference>
<dbReference type="RefSeq" id="WP_136403524.1">
    <property type="nucleotide sequence ID" value="NZ_SSNZ01000005.1"/>
</dbReference>
<name>A0A4S3ZUQ3_9FLAO</name>
<evidence type="ECO:0000313" key="3">
    <source>
        <dbReference type="Proteomes" id="UP000307507"/>
    </source>
</evidence>
<accession>A0A4S3ZUQ3</accession>
<dbReference type="Proteomes" id="UP000307507">
    <property type="component" value="Unassembled WGS sequence"/>
</dbReference>
<dbReference type="AlphaFoldDB" id="A0A4S3ZUQ3"/>
<evidence type="ECO:0000313" key="2">
    <source>
        <dbReference type="EMBL" id="THF49517.1"/>
    </source>
</evidence>
<protein>
    <submittedName>
        <fullName evidence="2">GNAT family N-acetyltransferase</fullName>
    </submittedName>
</protein>
<evidence type="ECO:0000259" key="1">
    <source>
        <dbReference type="PROSITE" id="PS51186"/>
    </source>
</evidence>
<dbReference type="PANTHER" id="PTHR43792">
    <property type="entry name" value="GNAT FAMILY, PUTATIVE (AFU_ORTHOLOGUE AFUA_3G00765)-RELATED-RELATED"/>
    <property type="match status" value="1"/>
</dbReference>
<gene>
    <name evidence="2" type="ORF">E6C50_12280</name>
</gene>
<dbReference type="EMBL" id="SSNZ01000005">
    <property type="protein sequence ID" value="THF49517.1"/>
    <property type="molecule type" value="Genomic_DNA"/>
</dbReference>
<dbReference type="GO" id="GO:0016747">
    <property type="term" value="F:acyltransferase activity, transferring groups other than amino-acyl groups"/>
    <property type="evidence" value="ECO:0007669"/>
    <property type="project" value="InterPro"/>
</dbReference>
<keyword evidence="2" id="KW-0808">Transferase</keyword>
<keyword evidence="3" id="KW-1185">Reference proteome</keyword>
<dbReference type="PANTHER" id="PTHR43792:SF1">
    <property type="entry name" value="N-ACETYLTRANSFERASE DOMAIN-CONTAINING PROTEIN"/>
    <property type="match status" value="1"/>
</dbReference>
<dbReference type="OrthoDB" id="9788916at2"/>
<organism evidence="2 3">
    <name type="scientific">Flavobacterium supellecticarium</name>
    <dbReference type="NCBI Taxonomy" id="2565924"/>
    <lineage>
        <taxon>Bacteria</taxon>
        <taxon>Pseudomonadati</taxon>
        <taxon>Bacteroidota</taxon>
        <taxon>Flavobacteriia</taxon>
        <taxon>Flavobacteriales</taxon>
        <taxon>Flavobacteriaceae</taxon>
        <taxon>Flavobacterium</taxon>
    </lineage>
</organism>